<dbReference type="SMART" id="SM00072">
    <property type="entry name" value="GuKc"/>
    <property type="match status" value="1"/>
</dbReference>
<dbReference type="InterPro" id="IPR008145">
    <property type="entry name" value="GK/Ca_channel_bsu"/>
</dbReference>
<comment type="caution">
    <text evidence="8">The sequence shown here is derived from an EMBL/GenBank/DDBJ whole genome shotgun (WGS) entry which is preliminary data.</text>
</comment>
<comment type="catalytic activity">
    <reaction evidence="1 6">
        <text>alpha-D-ribose 1,5-bisphosphate + ATP = 5-phospho-alpha-D-ribose 1-diphosphate + ADP</text>
        <dbReference type="Rhea" id="RHEA:20109"/>
        <dbReference type="ChEBI" id="CHEBI:30616"/>
        <dbReference type="ChEBI" id="CHEBI:58017"/>
        <dbReference type="ChEBI" id="CHEBI:68688"/>
        <dbReference type="ChEBI" id="CHEBI:456216"/>
        <dbReference type="EC" id="2.7.4.23"/>
    </reaction>
</comment>
<evidence type="ECO:0000256" key="3">
    <source>
        <dbReference type="ARBA" id="ARBA00022679"/>
    </source>
</evidence>
<keyword evidence="4 6" id="KW-0547">Nucleotide-binding</keyword>
<evidence type="ECO:0000256" key="5">
    <source>
        <dbReference type="ARBA" id="ARBA00022840"/>
    </source>
</evidence>
<dbReference type="InterPro" id="IPR027417">
    <property type="entry name" value="P-loop_NTPase"/>
</dbReference>
<keyword evidence="9" id="KW-1185">Reference proteome</keyword>
<name>A0A7W8DZV6_9BRAD</name>
<organism evidence="8 9">
    <name type="scientific">Rhodopseudomonas rhenobacensis</name>
    <dbReference type="NCBI Taxonomy" id="87461"/>
    <lineage>
        <taxon>Bacteria</taxon>
        <taxon>Pseudomonadati</taxon>
        <taxon>Pseudomonadota</taxon>
        <taxon>Alphaproteobacteria</taxon>
        <taxon>Hyphomicrobiales</taxon>
        <taxon>Nitrobacteraceae</taxon>
        <taxon>Rhodopseudomonas</taxon>
    </lineage>
</organism>
<dbReference type="EMBL" id="JACHIH010000025">
    <property type="protein sequence ID" value="MBB5048739.1"/>
    <property type="molecule type" value="Genomic_DNA"/>
</dbReference>
<feature type="domain" description="Guanylate kinase-like" evidence="7">
    <location>
        <begin position="18"/>
        <end position="190"/>
    </location>
</feature>
<evidence type="ECO:0000256" key="6">
    <source>
        <dbReference type="HAMAP-Rule" id="MF_00836"/>
    </source>
</evidence>
<protein>
    <recommendedName>
        <fullName evidence="6">Ribose 1,5-bisphosphate phosphokinase PhnN</fullName>
        <ecNumber evidence="6">2.7.4.23</ecNumber>
    </recommendedName>
    <alternativeName>
        <fullName evidence="6">Ribose 1,5-bisphosphokinase</fullName>
    </alternativeName>
</protein>
<dbReference type="InterPro" id="IPR012699">
    <property type="entry name" value="PhnN"/>
</dbReference>
<dbReference type="GO" id="GO:0005524">
    <property type="term" value="F:ATP binding"/>
    <property type="evidence" value="ECO:0007669"/>
    <property type="project" value="UniProtKB-KW"/>
</dbReference>
<dbReference type="PANTHER" id="PTHR23117">
    <property type="entry name" value="GUANYLATE KINASE-RELATED"/>
    <property type="match status" value="1"/>
</dbReference>
<dbReference type="UniPathway" id="UPA00087">
    <property type="reaction ID" value="UER00175"/>
</dbReference>
<dbReference type="AlphaFoldDB" id="A0A7W8DZV6"/>
<dbReference type="InterPro" id="IPR008144">
    <property type="entry name" value="Guanylate_kin-like_dom"/>
</dbReference>
<comment type="pathway">
    <text evidence="2 6">Metabolic intermediate biosynthesis; 5-phospho-alpha-D-ribose 1-diphosphate biosynthesis; 5-phospho-alpha-D-ribose 1-diphosphate from D-ribose 5-phosphate (route II): step 3/3.</text>
</comment>
<keyword evidence="3 6" id="KW-0808">Transferase</keyword>
<dbReference type="GO" id="GO:0006015">
    <property type="term" value="P:5-phosphoribose 1-diphosphate biosynthetic process"/>
    <property type="evidence" value="ECO:0007669"/>
    <property type="project" value="UniProtKB-UniRule"/>
</dbReference>
<dbReference type="GO" id="GO:0019634">
    <property type="term" value="P:organic phosphonate metabolic process"/>
    <property type="evidence" value="ECO:0007669"/>
    <property type="project" value="UniProtKB-UniRule"/>
</dbReference>
<evidence type="ECO:0000313" key="8">
    <source>
        <dbReference type="EMBL" id="MBB5048739.1"/>
    </source>
</evidence>
<dbReference type="Proteomes" id="UP000542353">
    <property type="component" value="Unassembled WGS sequence"/>
</dbReference>
<dbReference type="GO" id="GO:0033863">
    <property type="term" value="F:ribose 1,5-bisphosphate phosphokinase activity"/>
    <property type="evidence" value="ECO:0007669"/>
    <property type="project" value="UniProtKB-UniRule"/>
</dbReference>
<dbReference type="GO" id="GO:0005829">
    <property type="term" value="C:cytosol"/>
    <property type="evidence" value="ECO:0007669"/>
    <property type="project" value="TreeGrafter"/>
</dbReference>
<dbReference type="NCBIfam" id="TIGR02322">
    <property type="entry name" value="phosphon_PhnN"/>
    <property type="match status" value="1"/>
</dbReference>
<dbReference type="SUPFAM" id="SSF52540">
    <property type="entry name" value="P-loop containing nucleoside triphosphate hydrolases"/>
    <property type="match status" value="1"/>
</dbReference>
<dbReference type="Gene3D" id="3.40.50.300">
    <property type="entry name" value="P-loop containing nucleotide triphosphate hydrolases"/>
    <property type="match status" value="1"/>
</dbReference>
<evidence type="ECO:0000256" key="1">
    <source>
        <dbReference type="ARBA" id="ARBA00000373"/>
    </source>
</evidence>
<dbReference type="PROSITE" id="PS50052">
    <property type="entry name" value="GUANYLATE_KINASE_2"/>
    <property type="match status" value="1"/>
</dbReference>
<reference evidence="8 9" key="1">
    <citation type="submission" date="2020-08" db="EMBL/GenBank/DDBJ databases">
        <title>Genomic Encyclopedia of Type Strains, Phase IV (KMG-IV): sequencing the most valuable type-strain genomes for metagenomic binning, comparative biology and taxonomic classification.</title>
        <authorList>
            <person name="Goeker M."/>
        </authorList>
    </citation>
    <scope>NUCLEOTIDE SEQUENCE [LARGE SCALE GENOMIC DNA]</scope>
    <source>
        <strain evidence="8 9">DSM 12706</strain>
    </source>
</reference>
<evidence type="ECO:0000256" key="4">
    <source>
        <dbReference type="ARBA" id="ARBA00022741"/>
    </source>
</evidence>
<dbReference type="HAMAP" id="MF_00836">
    <property type="entry name" value="PhnN"/>
    <property type="match status" value="1"/>
</dbReference>
<dbReference type="PANTHER" id="PTHR23117:SF8">
    <property type="entry name" value="RIBOSE 1,5-BISPHOSPHATE PHOSPHOKINASE PHNN"/>
    <property type="match status" value="1"/>
</dbReference>
<proteinExistence type="inferred from homology"/>
<evidence type="ECO:0000259" key="7">
    <source>
        <dbReference type="PROSITE" id="PS50052"/>
    </source>
</evidence>
<evidence type="ECO:0000256" key="2">
    <source>
        <dbReference type="ARBA" id="ARBA00005069"/>
    </source>
</evidence>
<accession>A0A7W8DZV6</accession>
<keyword evidence="5 6" id="KW-0067">ATP-binding</keyword>
<gene>
    <name evidence="6" type="primary">phnN</name>
    <name evidence="8" type="ORF">HNR60_003509</name>
</gene>
<dbReference type="EC" id="2.7.4.23" evidence="6"/>
<sequence length="192" mass="20159">MSDLFTSAEQAAAPIGPGHFIAVVGPSGAGKDTLIALARAGCGPEVLFPRRVVTRAASAYEDNDTLTPQAFDEALARGAFALNWGAHGLRYGLPVAINDAIRAGRSVVINVSRAVLPAIRKTYAHVTVVLITAPPDVLAARLAARKRPSDGSLDERLHRTVSDADVAADVTISNVGPAEQHGRELLEVIRRG</sequence>
<feature type="binding site" evidence="6">
    <location>
        <begin position="25"/>
        <end position="32"/>
    </location>
    <ligand>
        <name>ATP</name>
        <dbReference type="ChEBI" id="CHEBI:30616"/>
    </ligand>
</feature>
<comment type="function">
    <text evidence="6">Catalyzes the phosphorylation of ribose 1,5-bisphosphate to 5-phospho-D-ribosyl alpha-1-diphosphate (PRPP).</text>
</comment>
<evidence type="ECO:0000313" key="9">
    <source>
        <dbReference type="Proteomes" id="UP000542353"/>
    </source>
</evidence>
<dbReference type="RefSeq" id="WP_184259754.1">
    <property type="nucleotide sequence ID" value="NZ_JACHIH010000025.1"/>
</dbReference>
<comment type="similarity">
    <text evidence="6">Belongs to the ribose 1,5-bisphosphokinase family.</text>
</comment>
<keyword evidence="8" id="KW-0418">Kinase</keyword>